<gene>
    <name evidence="2" type="ORF">F2Q68_00024087</name>
</gene>
<evidence type="ECO:0000256" key="1">
    <source>
        <dbReference type="SAM" id="MobiDB-lite"/>
    </source>
</evidence>
<comment type="caution">
    <text evidence="2">The sequence shown here is derived from an EMBL/GenBank/DDBJ whole genome shotgun (WGS) entry which is preliminary data.</text>
</comment>
<sequence>MGRIGYPGNFKIVEPGPPREPRTDASRNGRELRRDASDRDWTVWSLVADGGSKGKTATRIVSEIVGASEIGSTNGLRG</sequence>
<evidence type="ECO:0000313" key="2">
    <source>
        <dbReference type="EMBL" id="KAF2565222.1"/>
    </source>
</evidence>
<organism evidence="2 3">
    <name type="scientific">Brassica cretica</name>
    <name type="common">Mustard</name>
    <dbReference type="NCBI Taxonomy" id="69181"/>
    <lineage>
        <taxon>Eukaryota</taxon>
        <taxon>Viridiplantae</taxon>
        <taxon>Streptophyta</taxon>
        <taxon>Embryophyta</taxon>
        <taxon>Tracheophyta</taxon>
        <taxon>Spermatophyta</taxon>
        <taxon>Magnoliopsida</taxon>
        <taxon>eudicotyledons</taxon>
        <taxon>Gunneridae</taxon>
        <taxon>Pentapetalae</taxon>
        <taxon>rosids</taxon>
        <taxon>malvids</taxon>
        <taxon>Brassicales</taxon>
        <taxon>Brassicaceae</taxon>
        <taxon>Brassiceae</taxon>
        <taxon>Brassica</taxon>
    </lineage>
</organism>
<name>A0A8S9I769_BRACR</name>
<evidence type="ECO:0000313" key="3">
    <source>
        <dbReference type="Proteomes" id="UP000712281"/>
    </source>
</evidence>
<feature type="compositionally biased region" description="Basic and acidic residues" evidence="1">
    <location>
        <begin position="17"/>
        <end position="36"/>
    </location>
</feature>
<protein>
    <submittedName>
        <fullName evidence="2">Uncharacterized protein</fullName>
    </submittedName>
</protein>
<dbReference type="EMBL" id="QGKW02001911">
    <property type="protein sequence ID" value="KAF2565222.1"/>
    <property type="molecule type" value="Genomic_DNA"/>
</dbReference>
<dbReference type="AlphaFoldDB" id="A0A8S9I769"/>
<dbReference type="Proteomes" id="UP000712281">
    <property type="component" value="Unassembled WGS sequence"/>
</dbReference>
<reference evidence="2" key="1">
    <citation type="submission" date="2019-12" db="EMBL/GenBank/DDBJ databases">
        <title>Genome sequencing and annotation of Brassica cretica.</title>
        <authorList>
            <person name="Studholme D.J."/>
            <person name="Sarris P.F."/>
        </authorList>
    </citation>
    <scope>NUCLEOTIDE SEQUENCE</scope>
    <source>
        <strain evidence="2">PFS-001/15</strain>
        <tissue evidence="2">Leaf</tissue>
    </source>
</reference>
<feature type="region of interest" description="Disordered" evidence="1">
    <location>
        <begin position="1"/>
        <end position="36"/>
    </location>
</feature>
<accession>A0A8S9I769</accession>
<proteinExistence type="predicted"/>